<feature type="compositionally biased region" description="Polar residues" evidence="1">
    <location>
        <begin position="40"/>
        <end position="60"/>
    </location>
</feature>
<feature type="region of interest" description="Disordered" evidence="1">
    <location>
        <begin position="40"/>
        <end position="68"/>
    </location>
</feature>
<reference evidence="2 3" key="1">
    <citation type="submission" date="2018-06" db="EMBL/GenBank/DDBJ databases">
        <authorList>
            <consortium name="Pathogen Informatics"/>
            <person name="Doyle S."/>
        </authorList>
    </citation>
    <scope>NUCLEOTIDE SEQUENCE [LARGE SCALE GENOMIC DNA]</scope>
    <source>
        <strain evidence="2 3">NCTC10526</strain>
    </source>
</reference>
<dbReference type="RefSeq" id="WP_051584285.1">
    <property type="nucleotide sequence ID" value="NZ_UGVC01000001.1"/>
</dbReference>
<gene>
    <name evidence="2" type="ORF">NCTC10526_01913</name>
</gene>
<evidence type="ECO:0000313" key="2">
    <source>
        <dbReference type="EMBL" id="SUD91550.1"/>
    </source>
</evidence>
<feature type="compositionally biased region" description="Polar residues" evidence="1">
    <location>
        <begin position="83"/>
        <end position="92"/>
    </location>
</feature>
<dbReference type="Proteomes" id="UP000254123">
    <property type="component" value="Unassembled WGS sequence"/>
</dbReference>
<sequence>MQIQKRQTQTMSPLQLLKKPLPTLALPLAIASTVLLSGCNEQTSSNSNSEPEAIQSTESVALSEAETDLTDLTDATEAAEASGQVSTRNQPLSIDWSRIDSGQKPIAPEDFNYPFELEGESVKSQAKFSAITPEQAQHTLTVGMASNEPLEKILDQLGDSYLSHKFSESEAKLIIYTTPNVKPSQHDYVIAHEFARGLTLPIEIIPQPKAEEVKSTQPATK</sequence>
<accession>A0A379LLU7</accession>
<dbReference type="AlphaFoldDB" id="A0A379LLU7"/>
<keyword evidence="3" id="KW-1185">Reference proteome</keyword>
<organism evidence="2 3">
    <name type="scientific">Psychrobacter phenylpyruvicus</name>
    <dbReference type="NCBI Taxonomy" id="29432"/>
    <lineage>
        <taxon>Bacteria</taxon>
        <taxon>Pseudomonadati</taxon>
        <taxon>Pseudomonadota</taxon>
        <taxon>Gammaproteobacteria</taxon>
        <taxon>Moraxellales</taxon>
        <taxon>Moraxellaceae</taxon>
        <taxon>Psychrobacter</taxon>
    </lineage>
</organism>
<name>A0A379LLU7_9GAMM</name>
<dbReference type="EMBL" id="UGVC01000001">
    <property type="protein sequence ID" value="SUD91550.1"/>
    <property type="molecule type" value="Genomic_DNA"/>
</dbReference>
<evidence type="ECO:0000256" key="1">
    <source>
        <dbReference type="SAM" id="MobiDB-lite"/>
    </source>
</evidence>
<evidence type="ECO:0000313" key="3">
    <source>
        <dbReference type="Proteomes" id="UP000254123"/>
    </source>
</evidence>
<protein>
    <submittedName>
        <fullName evidence="2">Uncharacterized protein</fullName>
    </submittedName>
</protein>
<proteinExistence type="predicted"/>
<feature type="region of interest" description="Disordered" evidence="1">
    <location>
        <begin position="77"/>
        <end position="96"/>
    </location>
</feature>